<keyword evidence="5 6" id="KW-0472">Membrane</keyword>
<feature type="transmembrane region" description="Helical" evidence="6">
    <location>
        <begin position="116"/>
        <end position="136"/>
    </location>
</feature>
<feature type="transmembrane region" description="Helical" evidence="6">
    <location>
        <begin position="209"/>
        <end position="228"/>
    </location>
</feature>
<dbReference type="PROSITE" id="PS50850">
    <property type="entry name" value="MFS"/>
    <property type="match status" value="1"/>
</dbReference>
<evidence type="ECO:0000313" key="9">
    <source>
        <dbReference type="Proteomes" id="UP000295601"/>
    </source>
</evidence>
<feature type="transmembrane region" description="Helical" evidence="6">
    <location>
        <begin position="418"/>
        <end position="437"/>
    </location>
</feature>
<evidence type="ECO:0000256" key="2">
    <source>
        <dbReference type="ARBA" id="ARBA00022448"/>
    </source>
</evidence>
<keyword evidence="4 6" id="KW-1133">Transmembrane helix</keyword>
<evidence type="ECO:0000256" key="3">
    <source>
        <dbReference type="ARBA" id="ARBA00022692"/>
    </source>
</evidence>
<protein>
    <submittedName>
        <fullName evidence="8">Putative MFS family arabinose efflux permease</fullName>
    </submittedName>
</protein>
<dbReference type="Gene3D" id="1.20.1250.20">
    <property type="entry name" value="MFS general substrate transporter like domains"/>
    <property type="match status" value="1"/>
</dbReference>
<dbReference type="PANTHER" id="PTHR42718">
    <property type="entry name" value="MAJOR FACILITATOR SUPERFAMILY MULTIDRUG TRANSPORTER MFSC"/>
    <property type="match status" value="1"/>
</dbReference>
<dbReference type="OrthoDB" id="4484751at2"/>
<dbReference type="SUPFAM" id="SSF103473">
    <property type="entry name" value="MFS general substrate transporter"/>
    <property type="match status" value="1"/>
</dbReference>
<feature type="domain" description="Major facilitator superfamily (MFS) profile" evidence="7">
    <location>
        <begin position="25"/>
        <end position="474"/>
    </location>
</feature>
<feature type="transmembrane region" description="Helical" evidence="6">
    <location>
        <begin position="346"/>
        <end position="366"/>
    </location>
</feature>
<dbReference type="PANTHER" id="PTHR42718:SF9">
    <property type="entry name" value="MAJOR FACILITATOR SUPERFAMILY MULTIDRUG TRANSPORTER MFSC"/>
    <property type="match status" value="1"/>
</dbReference>
<dbReference type="EMBL" id="SNYA01000003">
    <property type="protein sequence ID" value="TDP93190.1"/>
    <property type="molecule type" value="Genomic_DNA"/>
</dbReference>
<dbReference type="AlphaFoldDB" id="A0A4R6S133"/>
<dbReference type="GO" id="GO:0022857">
    <property type="term" value="F:transmembrane transporter activity"/>
    <property type="evidence" value="ECO:0007669"/>
    <property type="project" value="InterPro"/>
</dbReference>
<evidence type="ECO:0000256" key="5">
    <source>
        <dbReference type="ARBA" id="ARBA00023136"/>
    </source>
</evidence>
<accession>A0A4R6S133</accession>
<dbReference type="InterPro" id="IPR011701">
    <property type="entry name" value="MFS"/>
</dbReference>
<feature type="transmembrane region" description="Helical" evidence="6">
    <location>
        <begin position="176"/>
        <end position="197"/>
    </location>
</feature>
<dbReference type="InterPro" id="IPR036259">
    <property type="entry name" value="MFS_trans_sf"/>
</dbReference>
<feature type="transmembrane region" description="Helical" evidence="6">
    <location>
        <begin position="372"/>
        <end position="397"/>
    </location>
</feature>
<comment type="subcellular location">
    <subcellularLocation>
        <location evidence="1">Cell membrane</location>
        <topology evidence="1">Multi-pass membrane protein</topology>
    </subcellularLocation>
</comment>
<organism evidence="8 9">
    <name type="scientific">Leucobacter luti</name>
    <dbReference type="NCBI Taxonomy" id="340320"/>
    <lineage>
        <taxon>Bacteria</taxon>
        <taxon>Bacillati</taxon>
        <taxon>Actinomycetota</taxon>
        <taxon>Actinomycetes</taxon>
        <taxon>Micrococcales</taxon>
        <taxon>Microbacteriaceae</taxon>
        <taxon>Leucobacter</taxon>
    </lineage>
</organism>
<gene>
    <name evidence="8" type="ORF">EDF62_1166</name>
</gene>
<dbReference type="Proteomes" id="UP000295601">
    <property type="component" value="Unassembled WGS sequence"/>
</dbReference>
<evidence type="ECO:0000256" key="6">
    <source>
        <dbReference type="SAM" id="Phobius"/>
    </source>
</evidence>
<keyword evidence="9" id="KW-1185">Reference proteome</keyword>
<dbReference type="GO" id="GO:0005886">
    <property type="term" value="C:plasma membrane"/>
    <property type="evidence" value="ECO:0007669"/>
    <property type="project" value="UniProtKB-SubCell"/>
</dbReference>
<evidence type="ECO:0000256" key="4">
    <source>
        <dbReference type="ARBA" id="ARBA00022989"/>
    </source>
</evidence>
<comment type="caution">
    <text evidence="8">The sequence shown here is derived from an EMBL/GenBank/DDBJ whole genome shotgun (WGS) entry which is preliminary data.</text>
</comment>
<evidence type="ECO:0000256" key="1">
    <source>
        <dbReference type="ARBA" id="ARBA00004651"/>
    </source>
</evidence>
<dbReference type="Pfam" id="PF07690">
    <property type="entry name" value="MFS_1"/>
    <property type="match status" value="1"/>
</dbReference>
<keyword evidence="3 6" id="KW-0812">Transmembrane</keyword>
<reference evidence="8 9" key="1">
    <citation type="submission" date="2019-03" db="EMBL/GenBank/DDBJ databases">
        <title>Genomic analyses of the natural microbiome of Caenorhabditis elegans.</title>
        <authorList>
            <person name="Samuel B."/>
        </authorList>
    </citation>
    <scope>NUCLEOTIDE SEQUENCE [LARGE SCALE GENOMIC DNA]</scope>
    <source>
        <strain evidence="8 9">JUb18</strain>
    </source>
</reference>
<dbReference type="RefSeq" id="WP_133616307.1">
    <property type="nucleotide sequence ID" value="NZ_SNYA01000003.1"/>
</dbReference>
<feature type="transmembrane region" description="Helical" evidence="6">
    <location>
        <begin position="22"/>
        <end position="41"/>
    </location>
</feature>
<evidence type="ECO:0000259" key="7">
    <source>
        <dbReference type="PROSITE" id="PS50850"/>
    </source>
</evidence>
<feature type="transmembrane region" description="Helical" evidence="6">
    <location>
        <begin position="449"/>
        <end position="469"/>
    </location>
</feature>
<feature type="transmembrane region" description="Helical" evidence="6">
    <location>
        <begin position="148"/>
        <end position="170"/>
    </location>
</feature>
<name>A0A4R6S133_9MICO</name>
<feature type="transmembrane region" description="Helical" evidence="6">
    <location>
        <begin position="91"/>
        <end position="110"/>
    </location>
</feature>
<feature type="transmembrane region" description="Helical" evidence="6">
    <location>
        <begin position="322"/>
        <end position="339"/>
    </location>
</feature>
<feature type="transmembrane region" description="Helical" evidence="6">
    <location>
        <begin position="278"/>
        <end position="302"/>
    </location>
</feature>
<keyword evidence="2" id="KW-0813">Transport</keyword>
<sequence>MAQYPTTDTTQGIAPSEASQRVAAIVGFLLFVELSSGFLQGYYTPLFGSMVDHWEITDATITWFVTAQTLAAGVSVPVLSKLGDIYGHRRILRIAVVLVTLGAALVALSPSFELALLGRVLCGPLAVWLPLEIGIVHSKLTQASSRKAIGLLVGSITLGALLGSIAAGITSAIPNLTIVLLIPVGVLVLCTLAVFLAVPESTERANPKIDGPGFVGLAAFMLLLLWGLHQASSTGFGSPGTLLSLGAAVVIFVGWVWWERRAKVPAIDLSLVTQSTLWPAYLISFVLGMVVLGTQTVLITFLAGDPDVLSYGFALEPGKLSLISIVGIFPATIAAMVFSRLAKRLGLIRVLLIGLSMGMLGQVGLLTLNGSLAAILVCLVIGSLGQGLLLGALPALISEEAPSDATGIATGVYNSLKTLGGAVAGSVFAMVLTAFVVPELGAASRAGYLTIWAICAGAFVLGLLVLPILKRNRPVTTVIPVQPQEVA</sequence>
<feature type="transmembrane region" description="Helical" evidence="6">
    <location>
        <begin position="240"/>
        <end position="258"/>
    </location>
</feature>
<dbReference type="InterPro" id="IPR020846">
    <property type="entry name" value="MFS_dom"/>
</dbReference>
<feature type="transmembrane region" description="Helical" evidence="6">
    <location>
        <begin position="61"/>
        <end position="79"/>
    </location>
</feature>
<evidence type="ECO:0000313" key="8">
    <source>
        <dbReference type="EMBL" id="TDP93190.1"/>
    </source>
</evidence>
<proteinExistence type="predicted"/>